<dbReference type="Proteomes" id="UP001204562">
    <property type="component" value="Unassembled WGS sequence"/>
</dbReference>
<comment type="caution">
    <text evidence="6">The sequence shown here is derived from an EMBL/GenBank/DDBJ whole genome shotgun (WGS) entry which is preliminary data.</text>
</comment>
<gene>
    <name evidence="6" type="ORF">NE579_12890</name>
</gene>
<dbReference type="Pfam" id="PF13187">
    <property type="entry name" value="Fer4_9"/>
    <property type="match status" value="1"/>
</dbReference>
<accession>A0AAW5JPQ6</accession>
<dbReference type="GO" id="GO:0051536">
    <property type="term" value="F:iron-sulfur cluster binding"/>
    <property type="evidence" value="ECO:0007669"/>
    <property type="project" value="UniProtKB-KW"/>
</dbReference>
<evidence type="ECO:0000256" key="3">
    <source>
        <dbReference type="ARBA" id="ARBA00023014"/>
    </source>
</evidence>
<dbReference type="NCBIfam" id="NF038196">
    <property type="entry name" value="ferrodoxin_EFR1"/>
    <property type="match status" value="1"/>
</dbReference>
<dbReference type="Gene3D" id="3.30.70.20">
    <property type="match status" value="1"/>
</dbReference>
<dbReference type="SUPFAM" id="SSF54862">
    <property type="entry name" value="4Fe-4S ferredoxins"/>
    <property type="match status" value="1"/>
</dbReference>
<dbReference type="GO" id="GO:0010181">
    <property type="term" value="F:FMN binding"/>
    <property type="evidence" value="ECO:0007669"/>
    <property type="project" value="InterPro"/>
</dbReference>
<dbReference type="Gene3D" id="3.40.50.360">
    <property type="match status" value="1"/>
</dbReference>
<dbReference type="AlphaFoldDB" id="A0AAW5JPQ6"/>
<dbReference type="InterPro" id="IPR017896">
    <property type="entry name" value="4Fe4S_Fe-S-bd"/>
</dbReference>
<evidence type="ECO:0000256" key="2">
    <source>
        <dbReference type="ARBA" id="ARBA00023004"/>
    </source>
</evidence>
<dbReference type="InterPro" id="IPR017900">
    <property type="entry name" value="4Fe4S_Fe_S_CS"/>
</dbReference>
<evidence type="ECO:0000259" key="4">
    <source>
        <dbReference type="PROSITE" id="PS50902"/>
    </source>
</evidence>
<keyword evidence="1" id="KW-0479">Metal-binding</keyword>
<dbReference type="EMBL" id="JANFYS010000029">
    <property type="protein sequence ID" value="MCQ4771338.1"/>
    <property type="molecule type" value="Genomic_DNA"/>
</dbReference>
<dbReference type="PROSITE" id="PS51379">
    <property type="entry name" value="4FE4S_FER_2"/>
    <property type="match status" value="2"/>
</dbReference>
<dbReference type="RefSeq" id="WP_256304537.1">
    <property type="nucleotide sequence ID" value="NZ_JANFYS010000029.1"/>
</dbReference>
<dbReference type="InterPro" id="IPR008254">
    <property type="entry name" value="Flavodoxin/NO_synth"/>
</dbReference>
<dbReference type="GO" id="GO:0016651">
    <property type="term" value="F:oxidoreductase activity, acting on NAD(P)H"/>
    <property type="evidence" value="ECO:0007669"/>
    <property type="project" value="UniProtKB-ARBA"/>
</dbReference>
<feature type="domain" description="4Fe-4S ferredoxin-type" evidence="5">
    <location>
        <begin position="229"/>
        <end position="249"/>
    </location>
</feature>
<keyword evidence="3" id="KW-0411">Iron-sulfur</keyword>
<feature type="domain" description="Flavodoxin-like" evidence="4">
    <location>
        <begin position="5"/>
        <end position="154"/>
    </location>
</feature>
<proteinExistence type="predicted"/>
<protein>
    <submittedName>
        <fullName evidence="6">EFR1 family ferrodoxin</fullName>
    </submittedName>
</protein>
<dbReference type="InterPro" id="IPR029039">
    <property type="entry name" value="Flavoprotein-like_sf"/>
</dbReference>
<evidence type="ECO:0000259" key="5">
    <source>
        <dbReference type="PROSITE" id="PS51379"/>
    </source>
</evidence>
<evidence type="ECO:0000256" key="1">
    <source>
        <dbReference type="ARBA" id="ARBA00022723"/>
    </source>
</evidence>
<dbReference type="SUPFAM" id="SSF52218">
    <property type="entry name" value="Flavoproteins"/>
    <property type="match status" value="1"/>
</dbReference>
<reference evidence="6" key="1">
    <citation type="submission" date="2022-06" db="EMBL/GenBank/DDBJ databases">
        <title>Isolation of gut microbiota from human fecal samples.</title>
        <authorList>
            <person name="Pamer E.G."/>
            <person name="Barat B."/>
            <person name="Waligurski E."/>
            <person name="Medina S."/>
            <person name="Paddock L."/>
            <person name="Mostad J."/>
        </authorList>
    </citation>
    <scope>NUCLEOTIDE SEQUENCE</scope>
    <source>
        <strain evidence="6">DFI.9.91</strain>
    </source>
</reference>
<dbReference type="PROSITE" id="PS50902">
    <property type="entry name" value="FLAVODOXIN_LIKE"/>
    <property type="match status" value="1"/>
</dbReference>
<dbReference type="GO" id="GO:0046872">
    <property type="term" value="F:metal ion binding"/>
    <property type="evidence" value="ECO:0007669"/>
    <property type="project" value="UniProtKB-KW"/>
</dbReference>
<dbReference type="InterPro" id="IPR047964">
    <property type="entry name" value="EFR1-like"/>
</dbReference>
<evidence type="ECO:0000313" key="6">
    <source>
        <dbReference type="EMBL" id="MCQ4771338.1"/>
    </source>
</evidence>
<keyword evidence="2" id="KW-0408">Iron</keyword>
<name>A0AAW5JPQ6_9FIRM</name>
<dbReference type="PROSITE" id="PS00198">
    <property type="entry name" value="4FE4S_FER_1"/>
    <property type="match status" value="2"/>
</dbReference>
<dbReference type="PANTHER" id="PTHR43122:SF1">
    <property type="entry name" value="IRON-SULFUR-BINDING PROTEIN"/>
    <property type="match status" value="1"/>
</dbReference>
<sequence>MERQVHAMYFSATGTTEKVVTAVADHIARTWNGTAALRFDFTLPAARQAVKAFGDGDLVIFGVPVYAGRVPNVLLNYLRTVEGGGALAVPVVCYGNRNFDDSLVELRDLLEADGFRTVAAGAFIGEHSFSTTLAAGRPDQADLERAARFADGILEKLSKPLGEYIPIPVEGQIPYRPYYVPKDRSGNPVNILKDKPKVHDTCNDCGLCAKVCPMGSIRPENVREYTGICIKCGACVKKCPVHARYYDSYNYLYHKEELELGFARRAEPALFF</sequence>
<evidence type="ECO:0000313" key="7">
    <source>
        <dbReference type="Proteomes" id="UP001204562"/>
    </source>
</evidence>
<dbReference type="PANTHER" id="PTHR43122">
    <property type="entry name" value="FERREDOXIN SUBUNIT OF PYRUVATE:FLAVODOXIN OXIDOREDUCTASE-RELATED"/>
    <property type="match status" value="1"/>
</dbReference>
<organism evidence="6 7">
    <name type="scientific">Intestinimonas massiliensis</name>
    <name type="common">ex Afouda et al. 2020</name>
    <dbReference type="NCBI Taxonomy" id="1673721"/>
    <lineage>
        <taxon>Bacteria</taxon>
        <taxon>Bacillati</taxon>
        <taxon>Bacillota</taxon>
        <taxon>Clostridia</taxon>
        <taxon>Eubacteriales</taxon>
        <taxon>Intestinimonas</taxon>
    </lineage>
</organism>
<feature type="domain" description="4Fe-4S ferredoxin-type" evidence="5">
    <location>
        <begin position="194"/>
        <end position="222"/>
    </location>
</feature>